<dbReference type="EMBL" id="LNYS01000006">
    <property type="protein sequence ID" value="KTD51722.1"/>
    <property type="molecule type" value="Genomic_DNA"/>
</dbReference>
<dbReference type="InterPro" id="IPR012340">
    <property type="entry name" value="NA-bd_OB-fold"/>
</dbReference>
<dbReference type="Proteomes" id="UP000054618">
    <property type="component" value="Unassembled WGS sequence"/>
</dbReference>
<dbReference type="NCBIfam" id="TIGR00613">
    <property type="entry name" value="reco"/>
    <property type="match status" value="1"/>
</dbReference>
<gene>
    <name evidence="8 10" type="primary">recO</name>
    <name evidence="10" type="ORF">Lqui_0566</name>
</gene>
<dbReference type="InterPro" id="IPR022572">
    <property type="entry name" value="DNA_rep/recomb_RecO_N"/>
</dbReference>
<proteinExistence type="inferred from homology"/>
<dbReference type="GO" id="GO:0006310">
    <property type="term" value="P:DNA recombination"/>
    <property type="evidence" value="ECO:0007669"/>
    <property type="project" value="UniProtKB-UniRule"/>
</dbReference>
<dbReference type="AlphaFoldDB" id="A0A0W0Y4K7"/>
<keyword evidence="5 8" id="KW-0233">DNA recombination</keyword>
<comment type="caution">
    <text evidence="10">The sequence shown here is derived from an EMBL/GenBank/DDBJ whole genome shotgun (WGS) entry which is preliminary data.</text>
</comment>
<evidence type="ECO:0000256" key="1">
    <source>
        <dbReference type="ARBA" id="ARBA00003065"/>
    </source>
</evidence>
<dbReference type="InterPro" id="IPR037278">
    <property type="entry name" value="ARFGAP/RecO"/>
</dbReference>
<dbReference type="HAMAP" id="MF_00201">
    <property type="entry name" value="RecO"/>
    <property type="match status" value="1"/>
</dbReference>
<comment type="function">
    <text evidence="1 8">Involved in DNA repair and RecF pathway recombination.</text>
</comment>
<dbReference type="GO" id="GO:0006302">
    <property type="term" value="P:double-strand break repair"/>
    <property type="evidence" value="ECO:0007669"/>
    <property type="project" value="TreeGrafter"/>
</dbReference>
<evidence type="ECO:0000313" key="11">
    <source>
        <dbReference type="Proteomes" id="UP000054618"/>
    </source>
</evidence>
<evidence type="ECO:0000313" key="10">
    <source>
        <dbReference type="EMBL" id="KTD51722.1"/>
    </source>
</evidence>
<evidence type="ECO:0000256" key="2">
    <source>
        <dbReference type="ARBA" id="ARBA00007452"/>
    </source>
</evidence>
<comment type="similarity">
    <text evidence="2 8">Belongs to the RecO family.</text>
</comment>
<keyword evidence="4 8" id="KW-0227">DNA damage</keyword>
<sequence>MITETYKAWLLHRRPSGDSSLQVRFFTREMGVIDCLYRGGRKPGKHALVQPFSALWLSVNLRRDFFYINTLESTETTLDLQGNALFAALYLNELIYYTIKPQDSCPWLFDSYELTLKALQITNDKLAIEIILRQFERCLLSTCGYSLNLSEEASTGDTIAADHYYQFIPGTGFLLSRQGFQGSDILAFANQDFSRLSVLKMAKAIMRQAIDHLLAGRELKSRALFLIPKSE</sequence>
<dbReference type="STRING" id="45073.Lqui_0566"/>
<evidence type="ECO:0000256" key="8">
    <source>
        <dbReference type="HAMAP-Rule" id="MF_00201"/>
    </source>
</evidence>
<organism evidence="10 11">
    <name type="scientific">Legionella quinlivanii</name>
    <dbReference type="NCBI Taxonomy" id="45073"/>
    <lineage>
        <taxon>Bacteria</taxon>
        <taxon>Pseudomonadati</taxon>
        <taxon>Pseudomonadota</taxon>
        <taxon>Gammaproteobacteria</taxon>
        <taxon>Legionellales</taxon>
        <taxon>Legionellaceae</taxon>
        <taxon>Legionella</taxon>
    </lineage>
</organism>
<dbReference type="Pfam" id="PF02565">
    <property type="entry name" value="RecO_C"/>
    <property type="match status" value="1"/>
</dbReference>
<reference evidence="10 11" key="1">
    <citation type="submission" date="2015-11" db="EMBL/GenBank/DDBJ databases">
        <title>Genomic analysis of 38 Legionella species identifies large and diverse effector repertoires.</title>
        <authorList>
            <person name="Burstein D."/>
            <person name="Amaro F."/>
            <person name="Zusman T."/>
            <person name="Lifshitz Z."/>
            <person name="Cohen O."/>
            <person name="Gilbert J.A."/>
            <person name="Pupko T."/>
            <person name="Shuman H.A."/>
            <person name="Segal G."/>
        </authorList>
    </citation>
    <scope>NUCLEOTIDE SEQUENCE [LARGE SCALE GENOMIC DNA]</scope>
    <source>
        <strain evidence="10 11">CDC#1442-AUS-E</strain>
    </source>
</reference>
<dbReference type="RefSeq" id="WP_058506679.1">
    <property type="nucleotide sequence ID" value="NZ_CAAAIK010000002.1"/>
</dbReference>
<keyword evidence="11" id="KW-1185">Reference proteome</keyword>
<name>A0A0W0Y4K7_9GAMM</name>
<feature type="domain" description="DNA replication/recombination mediator RecO N-terminal" evidence="9">
    <location>
        <begin position="1"/>
        <end position="75"/>
    </location>
</feature>
<dbReference type="Gene3D" id="1.20.1440.120">
    <property type="entry name" value="Recombination protein O, C-terminal domain"/>
    <property type="match status" value="1"/>
</dbReference>
<evidence type="ECO:0000256" key="7">
    <source>
        <dbReference type="ARBA" id="ARBA00033409"/>
    </source>
</evidence>
<keyword evidence="6 8" id="KW-0234">DNA repair</keyword>
<dbReference type="PANTHER" id="PTHR33991:SF1">
    <property type="entry name" value="DNA REPAIR PROTEIN RECO"/>
    <property type="match status" value="1"/>
</dbReference>
<dbReference type="PANTHER" id="PTHR33991">
    <property type="entry name" value="DNA REPAIR PROTEIN RECO"/>
    <property type="match status" value="1"/>
</dbReference>
<dbReference type="SUPFAM" id="SSF57863">
    <property type="entry name" value="ArfGap/RecO-like zinc finger"/>
    <property type="match status" value="1"/>
</dbReference>
<evidence type="ECO:0000256" key="4">
    <source>
        <dbReference type="ARBA" id="ARBA00022763"/>
    </source>
</evidence>
<evidence type="ECO:0000256" key="3">
    <source>
        <dbReference type="ARBA" id="ARBA00021310"/>
    </source>
</evidence>
<dbReference type="PATRIC" id="fig|45073.5.peg.596"/>
<dbReference type="GO" id="GO:0043590">
    <property type="term" value="C:bacterial nucleoid"/>
    <property type="evidence" value="ECO:0007669"/>
    <property type="project" value="TreeGrafter"/>
</dbReference>
<evidence type="ECO:0000259" key="9">
    <source>
        <dbReference type="Pfam" id="PF11967"/>
    </source>
</evidence>
<dbReference type="SUPFAM" id="SSF50249">
    <property type="entry name" value="Nucleic acid-binding proteins"/>
    <property type="match status" value="1"/>
</dbReference>
<dbReference type="OrthoDB" id="9804792at2"/>
<protein>
    <recommendedName>
        <fullName evidence="3 8">DNA repair protein RecO</fullName>
    </recommendedName>
    <alternativeName>
        <fullName evidence="7 8">Recombination protein O</fullName>
    </alternativeName>
</protein>
<accession>A0A0W0Y4K7</accession>
<evidence type="ECO:0000256" key="6">
    <source>
        <dbReference type="ARBA" id="ARBA00023204"/>
    </source>
</evidence>
<dbReference type="Pfam" id="PF11967">
    <property type="entry name" value="RecO_N"/>
    <property type="match status" value="1"/>
</dbReference>
<evidence type="ECO:0000256" key="5">
    <source>
        <dbReference type="ARBA" id="ARBA00023172"/>
    </source>
</evidence>
<dbReference type="InterPro" id="IPR042242">
    <property type="entry name" value="RecO_C"/>
</dbReference>
<dbReference type="InterPro" id="IPR003717">
    <property type="entry name" value="RecO"/>
</dbReference>
<dbReference type="Gene3D" id="2.40.50.140">
    <property type="entry name" value="Nucleic acid-binding proteins"/>
    <property type="match status" value="1"/>
</dbReference>